<dbReference type="GO" id="GO:0000049">
    <property type="term" value="F:tRNA binding"/>
    <property type="evidence" value="ECO:0007669"/>
    <property type="project" value="UniProtKB-UniRule"/>
</dbReference>
<dbReference type="Proteomes" id="UP000288012">
    <property type="component" value="Unassembled WGS sequence"/>
</dbReference>
<dbReference type="SUPFAM" id="SSF50249">
    <property type="entry name" value="Nucleic acid-binding proteins"/>
    <property type="match status" value="1"/>
</dbReference>
<keyword evidence="1 3" id="KW-0820">tRNA-binding</keyword>
<dbReference type="NCBIfam" id="NF007495">
    <property type="entry name" value="PRK10089.1-4"/>
    <property type="match status" value="1"/>
</dbReference>
<reference evidence="5 6" key="1">
    <citation type="submission" date="2018-12" db="EMBL/GenBank/DDBJ databases">
        <title>Legionella sp,whole genome shotgun sequence.</title>
        <authorList>
            <person name="Wu H."/>
        </authorList>
    </citation>
    <scope>NUCLEOTIDE SEQUENCE [LARGE SCALE GENOMIC DNA]</scope>
    <source>
        <strain evidence="6">km714</strain>
    </source>
</reference>
<dbReference type="InterPro" id="IPR012340">
    <property type="entry name" value="NA-bd_OB-fold"/>
</dbReference>
<sequence>MMLSYQEFAQIDIRTGTIVKAEPFPRVKKPAYKVWVDFGAELGILQTSAQITIRYALKTLIGRQVLGCINLGEKNIAGFISQFLLLGFADENGAICLATVDPRVPNGQKMH</sequence>
<evidence type="ECO:0000259" key="4">
    <source>
        <dbReference type="PROSITE" id="PS50886"/>
    </source>
</evidence>
<organism evidence="5 6">
    <name type="scientific">Legionella septentrionalis</name>
    <dbReference type="NCBI Taxonomy" id="2498109"/>
    <lineage>
        <taxon>Bacteria</taxon>
        <taxon>Pseudomonadati</taxon>
        <taxon>Pseudomonadota</taxon>
        <taxon>Gammaproteobacteria</taxon>
        <taxon>Legionellales</taxon>
        <taxon>Legionellaceae</taxon>
        <taxon>Legionella</taxon>
    </lineage>
</organism>
<accession>A0A3S0VM30</accession>
<feature type="domain" description="TRNA-binding" evidence="4">
    <location>
        <begin position="7"/>
        <end position="111"/>
    </location>
</feature>
<dbReference type="OrthoDB" id="9794564at2"/>
<dbReference type="FunFam" id="2.40.50.140:FF:000165">
    <property type="entry name" value="Chaperone CsaA"/>
    <property type="match status" value="1"/>
</dbReference>
<keyword evidence="6" id="KW-1185">Reference proteome</keyword>
<dbReference type="Gene3D" id="2.40.50.140">
    <property type="entry name" value="Nucleic acid-binding proteins"/>
    <property type="match status" value="1"/>
</dbReference>
<evidence type="ECO:0000256" key="2">
    <source>
        <dbReference type="ARBA" id="ARBA00022884"/>
    </source>
</evidence>
<dbReference type="AlphaFoldDB" id="A0A3S0VM30"/>
<gene>
    <name evidence="5" type="ORF">EKM59_10870</name>
</gene>
<dbReference type="CDD" id="cd02798">
    <property type="entry name" value="tRNA_bind_CsaA"/>
    <property type="match status" value="1"/>
</dbReference>
<dbReference type="InterPro" id="IPR008231">
    <property type="entry name" value="CsaA"/>
</dbReference>
<evidence type="ECO:0000313" key="6">
    <source>
        <dbReference type="Proteomes" id="UP000288012"/>
    </source>
</evidence>
<dbReference type="PROSITE" id="PS50886">
    <property type="entry name" value="TRBD"/>
    <property type="match status" value="1"/>
</dbReference>
<dbReference type="NCBIfam" id="NF007494">
    <property type="entry name" value="PRK10089.1-3"/>
    <property type="match status" value="1"/>
</dbReference>
<dbReference type="RefSeq" id="WP_126954962.1">
    <property type="nucleotide sequence ID" value="NZ_RZGR01000043.1"/>
</dbReference>
<dbReference type="Pfam" id="PF01588">
    <property type="entry name" value="tRNA_bind"/>
    <property type="match status" value="1"/>
</dbReference>
<dbReference type="EMBL" id="RZGR01000043">
    <property type="protein sequence ID" value="RUQ81012.1"/>
    <property type="molecule type" value="Genomic_DNA"/>
</dbReference>
<dbReference type="InterPro" id="IPR002547">
    <property type="entry name" value="tRNA-bd_dom"/>
</dbReference>
<protein>
    <submittedName>
        <fullName evidence="5">tRNA-binding protein</fullName>
    </submittedName>
</protein>
<evidence type="ECO:0000313" key="5">
    <source>
        <dbReference type="EMBL" id="RUQ81012.1"/>
    </source>
</evidence>
<evidence type="ECO:0000256" key="3">
    <source>
        <dbReference type="PROSITE-ProRule" id="PRU00209"/>
    </source>
</evidence>
<comment type="caution">
    <text evidence="5">The sequence shown here is derived from an EMBL/GenBank/DDBJ whole genome shotgun (WGS) entry which is preliminary data.</text>
</comment>
<dbReference type="NCBIfam" id="TIGR02222">
    <property type="entry name" value="chap_CsaA"/>
    <property type="match status" value="1"/>
</dbReference>
<keyword evidence="2 3" id="KW-0694">RNA-binding</keyword>
<proteinExistence type="predicted"/>
<evidence type="ECO:0000256" key="1">
    <source>
        <dbReference type="ARBA" id="ARBA00022555"/>
    </source>
</evidence>
<name>A0A3S0VM30_9GAMM</name>